<dbReference type="Pfam" id="PF17754">
    <property type="entry name" value="TetR_C_14"/>
    <property type="match status" value="1"/>
</dbReference>
<proteinExistence type="predicted"/>
<dbReference type="SUPFAM" id="SSF46689">
    <property type="entry name" value="Homeodomain-like"/>
    <property type="match status" value="1"/>
</dbReference>
<dbReference type="RefSeq" id="WP_193927083.1">
    <property type="nucleotide sequence ID" value="NZ_JADEYC010000007.1"/>
</dbReference>
<dbReference type="InterPro" id="IPR009057">
    <property type="entry name" value="Homeodomain-like_sf"/>
</dbReference>
<dbReference type="Gene3D" id="1.10.357.10">
    <property type="entry name" value="Tetracycline Repressor, domain 2"/>
    <property type="match status" value="1"/>
</dbReference>
<feature type="DNA-binding region" description="H-T-H motif" evidence="4">
    <location>
        <begin position="33"/>
        <end position="52"/>
    </location>
</feature>
<sequence>MDGLRERKKEHTREAIEHVAIRLFTERGYEATPIEAICEAVLVSRRTFFRYFTSKEDVVLSRSRRAYALAVDELAQRPADEPYRDAVRAVFTRAGALFTEDRAGQLQRVRLLTEVPALAGPFLNLLGEFELLLGGFLADRSGRERDEPRVRLAAAAATTSFRVAAEIWRDRAGEPDLAALAADNLDTLLPDQLLADENR</sequence>
<evidence type="ECO:0000259" key="5">
    <source>
        <dbReference type="PROSITE" id="PS50977"/>
    </source>
</evidence>
<keyword evidence="3" id="KW-0804">Transcription</keyword>
<feature type="domain" description="HTH tetR-type" evidence="5">
    <location>
        <begin position="10"/>
        <end position="70"/>
    </location>
</feature>
<dbReference type="AlphaFoldDB" id="A0A929B7G2"/>
<dbReference type="InterPro" id="IPR001647">
    <property type="entry name" value="HTH_TetR"/>
</dbReference>
<reference evidence="6" key="1">
    <citation type="submission" date="2020-10" db="EMBL/GenBank/DDBJ databases">
        <title>Diversity and distribution of actinomycetes associated with coral in the coast of Hainan.</title>
        <authorList>
            <person name="Li F."/>
        </authorList>
    </citation>
    <scope>NUCLEOTIDE SEQUENCE</scope>
    <source>
        <strain evidence="6">HNM0983</strain>
    </source>
</reference>
<keyword evidence="1" id="KW-0805">Transcription regulation</keyword>
<dbReference type="Pfam" id="PF00440">
    <property type="entry name" value="TetR_N"/>
    <property type="match status" value="1"/>
</dbReference>
<gene>
    <name evidence="6" type="ORF">IQ251_04145</name>
</gene>
<name>A0A929B7G2_9PSEU</name>
<evidence type="ECO:0000313" key="6">
    <source>
        <dbReference type="EMBL" id="MBE9373636.1"/>
    </source>
</evidence>
<keyword evidence="7" id="KW-1185">Reference proteome</keyword>
<evidence type="ECO:0000256" key="4">
    <source>
        <dbReference type="PROSITE-ProRule" id="PRU00335"/>
    </source>
</evidence>
<dbReference type="GO" id="GO:0003700">
    <property type="term" value="F:DNA-binding transcription factor activity"/>
    <property type="evidence" value="ECO:0007669"/>
    <property type="project" value="TreeGrafter"/>
</dbReference>
<protein>
    <submittedName>
        <fullName evidence="6">TetR family transcriptional regulator</fullName>
    </submittedName>
</protein>
<comment type="caution">
    <text evidence="6">The sequence shown here is derived from an EMBL/GenBank/DDBJ whole genome shotgun (WGS) entry which is preliminary data.</text>
</comment>
<evidence type="ECO:0000313" key="7">
    <source>
        <dbReference type="Proteomes" id="UP000598360"/>
    </source>
</evidence>
<accession>A0A929B7G2</accession>
<dbReference type="PANTHER" id="PTHR30055">
    <property type="entry name" value="HTH-TYPE TRANSCRIPTIONAL REGULATOR RUTR"/>
    <property type="match status" value="1"/>
</dbReference>
<evidence type="ECO:0000256" key="2">
    <source>
        <dbReference type="ARBA" id="ARBA00023125"/>
    </source>
</evidence>
<evidence type="ECO:0000256" key="3">
    <source>
        <dbReference type="ARBA" id="ARBA00023163"/>
    </source>
</evidence>
<dbReference type="Gene3D" id="1.10.10.60">
    <property type="entry name" value="Homeodomain-like"/>
    <property type="match status" value="1"/>
</dbReference>
<dbReference type="InterPro" id="IPR041347">
    <property type="entry name" value="MftR_C"/>
</dbReference>
<dbReference type="GO" id="GO:0000976">
    <property type="term" value="F:transcription cis-regulatory region binding"/>
    <property type="evidence" value="ECO:0007669"/>
    <property type="project" value="TreeGrafter"/>
</dbReference>
<keyword evidence="2 4" id="KW-0238">DNA-binding</keyword>
<evidence type="ECO:0000256" key="1">
    <source>
        <dbReference type="ARBA" id="ARBA00023015"/>
    </source>
</evidence>
<organism evidence="6 7">
    <name type="scientific">Saccharopolyspora montiporae</name>
    <dbReference type="NCBI Taxonomy" id="2781240"/>
    <lineage>
        <taxon>Bacteria</taxon>
        <taxon>Bacillati</taxon>
        <taxon>Actinomycetota</taxon>
        <taxon>Actinomycetes</taxon>
        <taxon>Pseudonocardiales</taxon>
        <taxon>Pseudonocardiaceae</taxon>
        <taxon>Saccharopolyspora</taxon>
    </lineage>
</organism>
<dbReference type="InterPro" id="IPR050109">
    <property type="entry name" value="HTH-type_TetR-like_transc_reg"/>
</dbReference>
<dbReference type="PANTHER" id="PTHR30055:SF238">
    <property type="entry name" value="MYCOFACTOCIN BIOSYNTHESIS TRANSCRIPTIONAL REGULATOR MFTR-RELATED"/>
    <property type="match status" value="1"/>
</dbReference>
<dbReference type="Proteomes" id="UP000598360">
    <property type="component" value="Unassembled WGS sequence"/>
</dbReference>
<dbReference type="PRINTS" id="PR00455">
    <property type="entry name" value="HTHTETR"/>
</dbReference>
<dbReference type="PROSITE" id="PS50977">
    <property type="entry name" value="HTH_TETR_2"/>
    <property type="match status" value="1"/>
</dbReference>
<dbReference type="EMBL" id="JADEYC010000007">
    <property type="protein sequence ID" value="MBE9373636.1"/>
    <property type="molecule type" value="Genomic_DNA"/>
</dbReference>